<dbReference type="Proteomes" id="UP000188268">
    <property type="component" value="Unassembled WGS sequence"/>
</dbReference>
<sequence length="138" mass="15633">MSSKPHHHHPALSLGVRRRKLQKYYHQQLYLSALSLQASSKAPRDVAVGGSTSPPASFFLLLNLELDDDDAGLDDMVVKLWNGEGVIDEGEQKFGRDERLGLFAKAALSSSFKFKSKKKEEKYHQQHNYISRCFRRGS</sequence>
<gene>
    <name evidence="1" type="ORF">CCACVL1_05003</name>
</gene>
<dbReference type="Gramene" id="OMO96311">
    <property type="protein sequence ID" value="OMO96311"/>
    <property type="gene ID" value="CCACVL1_05003"/>
</dbReference>
<evidence type="ECO:0000313" key="1">
    <source>
        <dbReference type="EMBL" id="OMO96311.1"/>
    </source>
</evidence>
<name>A0A1R3JND7_COCAP</name>
<reference evidence="1 2" key="1">
    <citation type="submission" date="2013-09" db="EMBL/GenBank/DDBJ databases">
        <title>Corchorus capsularis genome sequencing.</title>
        <authorList>
            <person name="Alam M."/>
            <person name="Haque M.S."/>
            <person name="Islam M.S."/>
            <person name="Emdad E.M."/>
            <person name="Islam M.M."/>
            <person name="Ahmed B."/>
            <person name="Halim A."/>
            <person name="Hossen Q.M.M."/>
            <person name="Hossain M.Z."/>
            <person name="Ahmed R."/>
            <person name="Khan M.M."/>
            <person name="Islam R."/>
            <person name="Rashid M.M."/>
            <person name="Khan S.A."/>
            <person name="Rahman M.S."/>
            <person name="Alam M."/>
        </authorList>
    </citation>
    <scope>NUCLEOTIDE SEQUENCE [LARGE SCALE GENOMIC DNA]</scope>
    <source>
        <strain evidence="2">cv. CVL-1</strain>
        <tissue evidence="1">Whole seedling</tissue>
    </source>
</reference>
<keyword evidence="2" id="KW-1185">Reference proteome</keyword>
<evidence type="ECO:0000313" key="2">
    <source>
        <dbReference type="Proteomes" id="UP000188268"/>
    </source>
</evidence>
<comment type="caution">
    <text evidence="1">The sequence shown here is derived from an EMBL/GenBank/DDBJ whole genome shotgun (WGS) entry which is preliminary data.</text>
</comment>
<dbReference type="EMBL" id="AWWV01007471">
    <property type="protein sequence ID" value="OMO96311.1"/>
    <property type="molecule type" value="Genomic_DNA"/>
</dbReference>
<proteinExistence type="predicted"/>
<accession>A0A1R3JND7</accession>
<protein>
    <submittedName>
        <fullName evidence="1">Uncharacterized protein</fullName>
    </submittedName>
</protein>
<organism evidence="1 2">
    <name type="scientific">Corchorus capsularis</name>
    <name type="common">Jute</name>
    <dbReference type="NCBI Taxonomy" id="210143"/>
    <lineage>
        <taxon>Eukaryota</taxon>
        <taxon>Viridiplantae</taxon>
        <taxon>Streptophyta</taxon>
        <taxon>Embryophyta</taxon>
        <taxon>Tracheophyta</taxon>
        <taxon>Spermatophyta</taxon>
        <taxon>Magnoliopsida</taxon>
        <taxon>eudicotyledons</taxon>
        <taxon>Gunneridae</taxon>
        <taxon>Pentapetalae</taxon>
        <taxon>rosids</taxon>
        <taxon>malvids</taxon>
        <taxon>Malvales</taxon>
        <taxon>Malvaceae</taxon>
        <taxon>Grewioideae</taxon>
        <taxon>Apeibeae</taxon>
        <taxon>Corchorus</taxon>
    </lineage>
</organism>
<dbReference type="AlphaFoldDB" id="A0A1R3JND7"/>